<dbReference type="AlphaFoldDB" id="A0A1C0YHD1"/>
<dbReference type="SUPFAM" id="SSF56300">
    <property type="entry name" value="Metallo-dependent phosphatases"/>
    <property type="match status" value="1"/>
</dbReference>
<accession>A0A1C0YHD1</accession>
<protein>
    <recommendedName>
        <fullName evidence="1">Calcineurin-like phosphoesterase domain-containing protein</fullName>
    </recommendedName>
</protein>
<dbReference type="GO" id="GO:0009245">
    <property type="term" value="P:lipid A biosynthetic process"/>
    <property type="evidence" value="ECO:0007669"/>
    <property type="project" value="TreeGrafter"/>
</dbReference>
<dbReference type="Proteomes" id="UP000093482">
    <property type="component" value="Unassembled WGS sequence"/>
</dbReference>
<gene>
    <name evidence="2" type="ORF">A6K76_14655</name>
</gene>
<sequence>MWKKIIGAIVLAGASMFAYMLKVAHENTVKTHMLRLQGQREQLRIFFISDVHARRISDALLQQVRNVDFIIIGGDFCDERVTLAQVERNIQKLVQIAPTYFVWGNNDRELDEQQLVELFARNNVRVLNNENVRLTQYSNSWVLAAINDTSKRDYNIDEAFKGTTDDDFVIYISHNPQVFARTVPTYRPVLMLGGHLHGGQIRLGRFGMHENGAFVKKETHAELISNGYGTTLVPLRLGAHPEAHIIEIHVE</sequence>
<name>A0A1C0YHD1_9BACL</name>
<dbReference type="Gene3D" id="3.60.21.10">
    <property type="match status" value="1"/>
</dbReference>
<evidence type="ECO:0000259" key="1">
    <source>
        <dbReference type="Pfam" id="PF00149"/>
    </source>
</evidence>
<dbReference type="PANTHER" id="PTHR31302:SF32">
    <property type="entry name" value="PHOSPHOESTERASE"/>
    <property type="match status" value="1"/>
</dbReference>
<dbReference type="OrthoDB" id="9780884at2"/>
<evidence type="ECO:0000313" key="2">
    <source>
        <dbReference type="EMBL" id="OCS86585.1"/>
    </source>
</evidence>
<reference evidence="2 3" key="1">
    <citation type="submission" date="2016-07" db="EMBL/GenBank/DDBJ databases">
        <title>Caryophanon latum genome sequencing.</title>
        <authorList>
            <person name="Verma A."/>
            <person name="Pal Y."/>
            <person name="Krishnamurthi S."/>
        </authorList>
    </citation>
    <scope>NUCLEOTIDE SEQUENCE [LARGE SCALE GENOMIC DNA]</scope>
    <source>
        <strain evidence="2 3">DSM 14151</strain>
    </source>
</reference>
<comment type="caution">
    <text evidence="2">The sequence shown here is derived from an EMBL/GenBank/DDBJ whole genome shotgun (WGS) entry which is preliminary data.</text>
</comment>
<evidence type="ECO:0000313" key="3">
    <source>
        <dbReference type="Proteomes" id="UP000093482"/>
    </source>
</evidence>
<dbReference type="InterPro" id="IPR051158">
    <property type="entry name" value="Metallophosphoesterase_sf"/>
</dbReference>
<dbReference type="InterPro" id="IPR029052">
    <property type="entry name" value="Metallo-depent_PP-like"/>
</dbReference>
<keyword evidence="3" id="KW-1185">Reference proteome</keyword>
<proteinExistence type="predicted"/>
<organism evidence="2 3">
    <name type="scientific">Caryophanon latum</name>
    <dbReference type="NCBI Taxonomy" id="33977"/>
    <lineage>
        <taxon>Bacteria</taxon>
        <taxon>Bacillati</taxon>
        <taxon>Bacillota</taxon>
        <taxon>Bacilli</taxon>
        <taxon>Bacillales</taxon>
        <taxon>Caryophanaceae</taxon>
        <taxon>Caryophanon</taxon>
    </lineage>
</organism>
<dbReference type="RefSeq" id="WP_066466148.1">
    <property type="nucleotide sequence ID" value="NZ_MATO01000063.1"/>
</dbReference>
<dbReference type="InterPro" id="IPR004843">
    <property type="entry name" value="Calcineurin-like_PHP"/>
</dbReference>
<dbReference type="GO" id="GO:0016020">
    <property type="term" value="C:membrane"/>
    <property type="evidence" value="ECO:0007669"/>
    <property type="project" value="GOC"/>
</dbReference>
<dbReference type="GO" id="GO:0008758">
    <property type="term" value="F:UDP-2,3-diacylglucosamine hydrolase activity"/>
    <property type="evidence" value="ECO:0007669"/>
    <property type="project" value="TreeGrafter"/>
</dbReference>
<dbReference type="EMBL" id="MATO01000063">
    <property type="protein sequence ID" value="OCS86585.1"/>
    <property type="molecule type" value="Genomic_DNA"/>
</dbReference>
<feature type="domain" description="Calcineurin-like phosphoesterase" evidence="1">
    <location>
        <begin position="43"/>
        <end position="198"/>
    </location>
</feature>
<dbReference type="Pfam" id="PF00149">
    <property type="entry name" value="Metallophos"/>
    <property type="match status" value="1"/>
</dbReference>
<dbReference type="PANTHER" id="PTHR31302">
    <property type="entry name" value="TRANSMEMBRANE PROTEIN WITH METALLOPHOSPHOESTERASE DOMAIN-RELATED"/>
    <property type="match status" value="1"/>
</dbReference>